<evidence type="ECO:0000313" key="2">
    <source>
        <dbReference type="Proteomes" id="UP000245921"/>
    </source>
</evidence>
<dbReference type="EMBL" id="QGGI01000020">
    <property type="protein sequence ID" value="PWJ88069.1"/>
    <property type="molecule type" value="Genomic_DNA"/>
</dbReference>
<dbReference type="SUPFAM" id="SSF48208">
    <property type="entry name" value="Six-hairpin glycosidases"/>
    <property type="match status" value="1"/>
</dbReference>
<reference evidence="1 2" key="1">
    <citation type="submission" date="2018-05" db="EMBL/GenBank/DDBJ databases">
        <title>Genomic Encyclopedia of Type Strains, Phase IV (KMG-IV): sequencing the most valuable type-strain genomes for metagenomic binning, comparative biology and taxonomic classification.</title>
        <authorList>
            <person name="Goeker M."/>
        </authorList>
    </citation>
    <scope>NUCLEOTIDE SEQUENCE [LARGE SCALE GENOMIC DNA]</scope>
    <source>
        <strain evidence="1 2">DSM 24906</strain>
    </source>
</reference>
<evidence type="ECO:0000313" key="1">
    <source>
        <dbReference type="EMBL" id="PWJ88069.1"/>
    </source>
</evidence>
<accession>A0AA45C550</accession>
<gene>
    <name evidence="1" type="ORF">C7380_1207</name>
</gene>
<sequence length="735" mass="85480">MRKFFCFFMFLFIIVFSFSVDLNLNHLDFLRDKFLIEDEEFYGYWIYADNIGNNYIKKGVSEEGVSCVDDVARVAIVYSELYKIENDELYKMRVKEALDFVLAFQDIDGDFYNFVFDDGSINKLGVTSRKSGSWWAARAYWAISNCLYMFDGDYKNILIKSAKSVEKVLENNLNEFGLINGYSDISSIFLLGLTEFYKETNDKQSFDIALRVADGIMSTQFESGVFKGAYNESKDSFLWHSWGSRQAEALIDFYSICKDEKYLNSAIFYADNIFNLILSFGPVYESKDFIKLYEQISYGIETYISTASKLYNITKKDKYGYYTAFLYSFFEGNNNPNLIMYGDNGEGFDGLHSVYVNSNSGAESTISYLLSKIRLFNIPEKYFKFSDVVFSKYNSAEILEAEKLNSGIYSFSMDNKNNVRIEADSKIVLKNNFLKSLKGNYYIYVSGEFNDGSFLKVYSSSNKSEQRLTYDNGFYYGGKLYCDSNKITFSFNSDSKMFIDQILLIPEDYLFVFSKDDLNYFFDGFEVKKTDMNTFSNEVKGSSFFIEYEDYNNSKLLDLKDVYNNNGIVSYDERKKGNFDNPEGIVGASFSYEEFKKKDKNLVFSFDDSYFKVMNYENDNFVLSSQTFLFKEDLKGNFLYIVGASDHGSYSSDFIIYYDDGLVQKESLRFSDWCQKTFFDESIFLSFDYRYGNTGIQENISNHLFLNKFDLRDENISKIIFSSKPTMHIFSITIR</sequence>
<keyword evidence="2" id="KW-1185">Reference proteome</keyword>
<dbReference type="AlphaFoldDB" id="A0AA45C550"/>
<dbReference type="InterPro" id="IPR012341">
    <property type="entry name" value="6hp_glycosidase-like_sf"/>
</dbReference>
<name>A0AA45C550_9BACT</name>
<dbReference type="GO" id="GO:0005975">
    <property type="term" value="P:carbohydrate metabolic process"/>
    <property type="evidence" value="ECO:0007669"/>
    <property type="project" value="InterPro"/>
</dbReference>
<dbReference type="InterPro" id="IPR008928">
    <property type="entry name" value="6-hairpin_glycosidase_sf"/>
</dbReference>
<protein>
    <submittedName>
        <fullName evidence="1">Uncharacterized protein</fullName>
    </submittedName>
</protein>
<proteinExistence type="predicted"/>
<dbReference type="Gene3D" id="1.50.10.10">
    <property type="match status" value="1"/>
</dbReference>
<comment type="caution">
    <text evidence="1">The sequence shown here is derived from an EMBL/GenBank/DDBJ whole genome shotgun (WGS) entry which is preliminary data.</text>
</comment>
<organism evidence="1 2">
    <name type="scientific">Oceanotoga teriensis</name>
    <dbReference type="NCBI Taxonomy" id="515440"/>
    <lineage>
        <taxon>Bacteria</taxon>
        <taxon>Thermotogati</taxon>
        <taxon>Thermotogota</taxon>
        <taxon>Thermotogae</taxon>
        <taxon>Petrotogales</taxon>
        <taxon>Petrotogaceae</taxon>
        <taxon>Oceanotoga</taxon>
    </lineage>
</organism>
<dbReference type="Proteomes" id="UP000245921">
    <property type="component" value="Unassembled WGS sequence"/>
</dbReference>